<evidence type="ECO:0000259" key="6">
    <source>
        <dbReference type="Pfam" id="PF13802"/>
    </source>
</evidence>
<dbReference type="Gene3D" id="3.20.20.80">
    <property type="entry name" value="Glycosidases"/>
    <property type="match status" value="1"/>
</dbReference>
<dbReference type="InterPro" id="IPR048395">
    <property type="entry name" value="Glyco_hydro_31_C"/>
</dbReference>
<evidence type="ECO:0000259" key="7">
    <source>
        <dbReference type="Pfam" id="PF21365"/>
    </source>
</evidence>
<evidence type="ECO:0000259" key="5">
    <source>
        <dbReference type="Pfam" id="PF01055"/>
    </source>
</evidence>
<dbReference type="SUPFAM" id="SSF51445">
    <property type="entry name" value="(Trans)glycosidases"/>
    <property type="match status" value="1"/>
</dbReference>
<reference evidence="8 9" key="1">
    <citation type="submission" date="2024-09" db="EMBL/GenBank/DDBJ databases">
        <title>Floridaenema gen nov. (Aerosakkonemataceae, Aerosakkonematales ord. nov., Cyanobacteria) from benthic tropical and subtropical fresh waters, with the description of four new species.</title>
        <authorList>
            <person name="Moretto J.A."/>
            <person name="Berthold D.E."/>
            <person name="Lefler F.W."/>
            <person name="Huang I.-S."/>
            <person name="Laughinghouse H. IV."/>
        </authorList>
    </citation>
    <scope>NUCLEOTIDE SEQUENCE [LARGE SCALE GENOMIC DNA]</scope>
    <source>
        <strain evidence="8 9">BLCC-F154</strain>
    </source>
</reference>
<dbReference type="PANTHER" id="PTHR22762">
    <property type="entry name" value="ALPHA-GLUCOSIDASE"/>
    <property type="match status" value="1"/>
</dbReference>
<name>A0ABV4Y942_9CYAN</name>
<dbReference type="Gene3D" id="2.60.40.1180">
    <property type="entry name" value="Golgi alpha-mannosidase II"/>
    <property type="match status" value="1"/>
</dbReference>
<evidence type="ECO:0000256" key="3">
    <source>
        <dbReference type="ARBA" id="ARBA00023295"/>
    </source>
</evidence>
<dbReference type="InterPro" id="IPR025887">
    <property type="entry name" value="Glyco_hydro_31_N_dom"/>
</dbReference>
<organism evidence="8 9">
    <name type="scientific">Floridaenema fluviatile BLCC-F154</name>
    <dbReference type="NCBI Taxonomy" id="3153640"/>
    <lineage>
        <taxon>Bacteria</taxon>
        <taxon>Bacillati</taxon>
        <taxon>Cyanobacteriota</taxon>
        <taxon>Cyanophyceae</taxon>
        <taxon>Oscillatoriophycideae</taxon>
        <taxon>Aerosakkonematales</taxon>
        <taxon>Aerosakkonemataceae</taxon>
        <taxon>Floridanema</taxon>
        <taxon>Floridanema fluviatile</taxon>
    </lineage>
</organism>
<dbReference type="Pfam" id="PF01055">
    <property type="entry name" value="Glyco_hydro_31_2nd"/>
    <property type="match status" value="1"/>
</dbReference>
<dbReference type="Pfam" id="PF21365">
    <property type="entry name" value="Glyco_hydro_31_3rd"/>
    <property type="match status" value="1"/>
</dbReference>
<dbReference type="RefSeq" id="WP_413256848.1">
    <property type="nucleotide sequence ID" value="NZ_JBHFNS010000039.1"/>
</dbReference>
<dbReference type="InterPro" id="IPR017853">
    <property type="entry name" value="GH"/>
</dbReference>
<evidence type="ECO:0000256" key="1">
    <source>
        <dbReference type="ARBA" id="ARBA00007806"/>
    </source>
</evidence>
<comment type="caution">
    <text evidence="8">The sequence shown here is derived from an EMBL/GenBank/DDBJ whole genome shotgun (WGS) entry which is preliminary data.</text>
</comment>
<dbReference type="InterPro" id="IPR011013">
    <property type="entry name" value="Gal_mutarotase_sf_dom"/>
</dbReference>
<feature type="domain" description="Glycoside hydrolase family 31 TIM barrel" evidence="5">
    <location>
        <begin position="274"/>
        <end position="601"/>
    </location>
</feature>
<dbReference type="PANTHER" id="PTHR22762:SF120">
    <property type="entry name" value="HETEROGLYCAN GLUCOSIDASE 1"/>
    <property type="match status" value="1"/>
</dbReference>
<dbReference type="InterPro" id="IPR030458">
    <property type="entry name" value="Glyco_hydro_31_AS"/>
</dbReference>
<gene>
    <name evidence="8" type="ORF">ACE1B6_08620</name>
</gene>
<dbReference type="InterPro" id="IPR013780">
    <property type="entry name" value="Glyco_hydro_b"/>
</dbReference>
<evidence type="ECO:0000256" key="2">
    <source>
        <dbReference type="ARBA" id="ARBA00022801"/>
    </source>
</evidence>
<dbReference type="InterPro" id="IPR000322">
    <property type="entry name" value="Glyco_hydro_31_TIM"/>
</dbReference>
<sequence>MGFVRRLSLNLKFVLKSLFFLQYVPQAFLYSIQRDRLERQYISQPKSQSLIKPGKLLQATATDRGVHFYFEEVELNIDFLTPDFVRVNWSPNLPPIPYAIAYNEWEKVDTKLAETGDNWTISSNTLNIEVGVAGSLTFSNAKGEIIRSELPPQWDNQQWTHQAKLPAEEHIYGLGERAAKFNLRTGKTYQIWNYDPGNIYRPGVDPMYICIPVYLGLHNLGSYLVFYENTFRGEFTFGEDAIAKFADGALRYYFALGEPQKLLERYTQLTGKAPLPAKWTLGYHQSRWGYRTERNVRQEINSFQNHNIPISAIHLDIDCQVGHRAFTIDPKRFPHLRSFIQELAALDIKCVAINNPGIKHSRHSNLFLEGQVLEAFCTYPNGELVVAPVWAGRTVFPDFTNPTVRAWWSHQFAYLLNVGIAGFWNDMSEPALFVTWGDPTMPKVAQHCLEGRGGDHREAHNVYGLLEAEAAFEGIRESRPNQRPFIVSRSGWAGLQRYAWTWTGDIVSTWEALRQTIATVLGLGLSGIAYSGPDIGGFLGNPTPELYVRWFQMASFFTFCRTHSSTSVEPRAPWSFGEPYLSIIRHFLELRYQLMPYFYTLAWETAQKGYPPVRPLFWYDWKDPLFWDREDGFYLGESLLIFPVLQDGVRSQTVSLPSGNWYHFWDDTFLESGNSYQLEAPLEKIPVLVREGSILPMEENDLLILHLYLPKSGESEGFIYSDAGDGYGDFRIDRFHLIRHEQHLQLTWKQEGNYPFPYANVQLTIHGASLQNASVDEQEIVTQGQSIQCQPFQQASLVFDPLL</sequence>
<keyword evidence="3 4" id="KW-0326">Glycosidase</keyword>
<evidence type="ECO:0000313" key="8">
    <source>
        <dbReference type="EMBL" id="MFB2935330.1"/>
    </source>
</evidence>
<dbReference type="CDD" id="cd14752">
    <property type="entry name" value="GH31_N"/>
    <property type="match status" value="1"/>
</dbReference>
<evidence type="ECO:0000256" key="4">
    <source>
        <dbReference type="RuleBase" id="RU361185"/>
    </source>
</evidence>
<dbReference type="SUPFAM" id="SSF51011">
    <property type="entry name" value="Glycosyl hydrolase domain"/>
    <property type="match status" value="1"/>
</dbReference>
<feature type="domain" description="Glycoside hydrolase family 31 N-terminal" evidence="6">
    <location>
        <begin position="75"/>
        <end position="235"/>
    </location>
</feature>
<proteinExistence type="inferred from homology"/>
<dbReference type="CDD" id="cd06604">
    <property type="entry name" value="GH31_glucosidase_II_MalA"/>
    <property type="match status" value="1"/>
</dbReference>
<keyword evidence="9" id="KW-1185">Reference proteome</keyword>
<dbReference type="PROSITE" id="PS00129">
    <property type="entry name" value="GLYCOSYL_HYDROL_F31_1"/>
    <property type="match status" value="1"/>
</dbReference>
<protein>
    <submittedName>
        <fullName evidence="8">TIM-barrel domain-containing protein</fullName>
    </submittedName>
</protein>
<accession>A0ABV4Y942</accession>
<feature type="domain" description="Glycosyl hydrolase family 31 C-terminal" evidence="7">
    <location>
        <begin position="609"/>
        <end position="695"/>
    </location>
</feature>
<evidence type="ECO:0000313" key="9">
    <source>
        <dbReference type="Proteomes" id="UP001576776"/>
    </source>
</evidence>
<dbReference type="Pfam" id="PF13802">
    <property type="entry name" value="Gal_mutarotas_2"/>
    <property type="match status" value="1"/>
</dbReference>
<dbReference type="EMBL" id="JBHFNS010000039">
    <property type="protein sequence ID" value="MFB2935330.1"/>
    <property type="molecule type" value="Genomic_DNA"/>
</dbReference>
<dbReference type="SUPFAM" id="SSF74650">
    <property type="entry name" value="Galactose mutarotase-like"/>
    <property type="match status" value="1"/>
</dbReference>
<dbReference type="Proteomes" id="UP001576776">
    <property type="component" value="Unassembled WGS sequence"/>
</dbReference>
<keyword evidence="2 4" id="KW-0378">Hydrolase</keyword>
<comment type="similarity">
    <text evidence="1 4">Belongs to the glycosyl hydrolase 31 family.</text>
</comment>
<dbReference type="Gene3D" id="2.60.40.1760">
    <property type="entry name" value="glycosyl hydrolase (family 31)"/>
    <property type="match status" value="1"/>
</dbReference>